<organism evidence="6 7">
    <name type="scientific">Drechmeria coniospora</name>
    <name type="common">Nematophagous fungus</name>
    <name type="synonym">Meria coniospora</name>
    <dbReference type="NCBI Taxonomy" id="98403"/>
    <lineage>
        <taxon>Eukaryota</taxon>
        <taxon>Fungi</taxon>
        <taxon>Dikarya</taxon>
        <taxon>Ascomycota</taxon>
        <taxon>Pezizomycotina</taxon>
        <taxon>Sordariomycetes</taxon>
        <taxon>Hypocreomycetidae</taxon>
        <taxon>Hypocreales</taxon>
        <taxon>Ophiocordycipitaceae</taxon>
        <taxon>Drechmeria</taxon>
    </lineage>
</organism>
<dbReference type="PROSITE" id="PS01360">
    <property type="entry name" value="ZF_MYND_1"/>
    <property type="match status" value="1"/>
</dbReference>
<comment type="caution">
    <text evidence="6">The sequence shown here is derived from an EMBL/GenBank/DDBJ whole genome shotgun (WGS) entry which is preliminary data.</text>
</comment>
<dbReference type="GeneID" id="63713610"/>
<name>A0A151GRX0_DRECN</name>
<gene>
    <name evidence="6" type="ORF">DCS_00967</name>
</gene>
<dbReference type="RefSeq" id="XP_040659185.1">
    <property type="nucleotide sequence ID" value="XM_040798302.1"/>
</dbReference>
<evidence type="ECO:0000259" key="5">
    <source>
        <dbReference type="PROSITE" id="PS50865"/>
    </source>
</evidence>
<dbReference type="SUPFAM" id="SSF144232">
    <property type="entry name" value="HIT/MYND zinc finger-like"/>
    <property type="match status" value="1"/>
</dbReference>
<evidence type="ECO:0000313" key="7">
    <source>
        <dbReference type="Proteomes" id="UP000076580"/>
    </source>
</evidence>
<sequence>MSLVCTECMTATACDHILTLPACASCDKAPPEVRLKRCAKCFSTVYCSRVCQKADWKVHKKSCSKLASITAIRAVNLSPRQGLEQGIPFPYAALDSRTWLHNRPKMDVYRLLIDAYRLRIEDMRNLGGKADADSIYGGAADGLQGFRRFLGRVQCRADLLPRWWNESKKRDCEALGLTSAQWYHLDKAVTEDDMVQRYGEYQFPIQLRLFAESVYGRAPNGIDRTGVRKVMVALEGILTRDKSVYPKSNSRFNSSHLGFKAAGSRVEDGYVMPYRGSYNVEQPAPSRYEYGVMPPEP</sequence>
<reference evidence="6 7" key="1">
    <citation type="journal article" date="2016" name="Sci. Rep.">
        <title>Insights into Adaptations to a Near-Obligate Nematode Endoparasitic Lifestyle from the Finished Genome of Drechmeria coniospora.</title>
        <authorList>
            <person name="Zhang L."/>
            <person name="Zhou Z."/>
            <person name="Guo Q."/>
            <person name="Fokkens L."/>
            <person name="Miskei M."/>
            <person name="Pocsi I."/>
            <person name="Zhang W."/>
            <person name="Chen M."/>
            <person name="Wang L."/>
            <person name="Sun Y."/>
            <person name="Donzelli B.G."/>
            <person name="Gibson D.M."/>
            <person name="Nelson D.R."/>
            <person name="Luo J.G."/>
            <person name="Rep M."/>
            <person name="Liu H."/>
            <person name="Yang S."/>
            <person name="Wang J."/>
            <person name="Krasnoff S.B."/>
            <person name="Xu Y."/>
            <person name="Molnar I."/>
            <person name="Lin M."/>
        </authorList>
    </citation>
    <scope>NUCLEOTIDE SEQUENCE [LARGE SCALE GENOMIC DNA]</scope>
    <source>
        <strain evidence="6 7">ARSEF 6962</strain>
    </source>
</reference>
<evidence type="ECO:0000256" key="4">
    <source>
        <dbReference type="PROSITE-ProRule" id="PRU00134"/>
    </source>
</evidence>
<keyword evidence="7" id="KW-1185">Reference proteome</keyword>
<dbReference type="Proteomes" id="UP000076580">
    <property type="component" value="Chromosome 01"/>
</dbReference>
<accession>A0A151GRX0</accession>
<dbReference type="PROSITE" id="PS50865">
    <property type="entry name" value="ZF_MYND_2"/>
    <property type="match status" value="1"/>
</dbReference>
<dbReference type="STRING" id="98403.A0A151GRX0"/>
<dbReference type="AlphaFoldDB" id="A0A151GRX0"/>
<evidence type="ECO:0000256" key="1">
    <source>
        <dbReference type="ARBA" id="ARBA00022723"/>
    </source>
</evidence>
<keyword evidence="2 4" id="KW-0863">Zinc-finger</keyword>
<keyword evidence="1" id="KW-0479">Metal-binding</keyword>
<feature type="domain" description="MYND-type" evidence="5">
    <location>
        <begin position="23"/>
        <end position="63"/>
    </location>
</feature>
<dbReference type="Gene3D" id="6.10.140.2220">
    <property type="match status" value="1"/>
</dbReference>
<proteinExistence type="predicted"/>
<dbReference type="GO" id="GO:0008270">
    <property type="term" value="F:zinc ion binding"/>
    <property type="evidence" value="ECO:0007669"/>
    <property type="project" value="UniProtKB-KW"/>
</dbReference>
<evidence type="ECO:0000256" key="2">
    <source>
        <dbReference type="ARBA" id="ARBA00022771"/>
    </source>
</evidence>
<dbReference type="EMBL" id="LAYC01000001">
    <property type="protein sequence ID" value="KYK59833.1"/>
    <property type="molecule type" value="Genomic_DNA"/>
</dbReference>
<keyword evidence="3" id="KW-0862">Zinc</keyword>
<protein>
    <submittedName>
        <fullName evidence="6">MYND domain protein</fullName>
    </submittedName>
</protein>
<dbReference type="InterPro" id="IPR002893">
    <property type="entry name" value="Znf_MYND"/>
</dbReference>
<dbReference type="Pfam" id="PF01753">
    <property type="entry name" value="zf-MYND"/>
    <property type="match status" value="1"/>
</dbReference>
<evidence type="ECO:0000313" key="6">
    <source>
        <dbReference type="EMBL" id="KYK59833.1"/>
    </source>
</evidence>
<evidence type="ECO:0000256" key="3">
    <source>
        <dbReference type="ARBA" id="ARBA00022833"/>
    </source>
</evidence>
<dbReference type="InParanoid" id="A0A151GRX0"/>